<dbReference type="Pfam" id="PF14016">
    <property type="entry name" value="DUF4232"/>
    <property type="match status" value="1"/>
</dbReference>
<feature type="compositionally biased region" description="Low complexity" evidence="1">
    <location>
        <begin position="82"/>
        <end position="91"/>
    </location>
</feature>
<feature type="chain" id="PRO_5025468436" evidence="2">
    <location>
        <begin position="31"/>
        <end position="348"/>
    </location>
</feature>
<feature type="region of interest" description="Disordered" evidence="1">
    <location>
        <begin position="30"/>
        <end position="104"/>
    </location>
</feature>
<keyword evidence="2" id="KW-0732">Signal</keyword>
<dbReference type="InterPro" id="IPR025326">
    <property type="entry name" value="DUF4232"/>
</dbReference>
<evidence type="ECO:0000256" key="1">
    <source>
        <dbReference type="SAM" id="MobiDB-lite"/>
    </source>
</evidence>
<evidence type="ECO:0000313" key="4">
    <source>
        <dbReference type="EMBL" id="NEV89233.1"/>
    </source>
</evidence>
<organism evidence="4">
    <name type="scientific">Streptomyces tendae</name>
    <dbReference type="NCBI Taxonomy" id="1932"/>
    <lineage>
        <taxon>Bacteria</taxon>
        <taxon>Bacillati</taxon>
        <taxon>Actinomycetota</taxon>
        <taxon>Actinomycetes</taxon>
        <taxon>Kitasatosporales</taxon>
        <taxon>Streptomycetaceae</taxon>
        <taxon>Streptomyces</taxon>
    </lineage>
</organism>
<name>A0A6B3QME8_STRTE</name>
<sequence length="348" mass="34697">MRIPPFRLSLAVSSALVAGLLLGGCGTQTAASEAGGGGETGGPCAGGATSDGGSGGAAGASGERDGVRVVGVVERAGGGAGESASPSGRAGQRPGVSVTADSLPGVGTSAGPCVVRYDVTNPESEPFTYTITFSLTDEQGRAMSTVEETVASVGAGKTVQRTLDHGGYPADGALDAGRVRILDVERVPSDEAPVPAGTCPASGVRLTADQGDAAMGLRVVGLHLENCGDRTYSLEGYPVLQLLDAEHQPVDGVEILRGTEGIPMAGGDGGAPRPVTLRPGEAAVSGLAWRNTTEFGEAVTVPYVRVRAEAGSDPVMVAPHLDLGTTGELGIRAWRKDESGAGAGRPGT</sequence>
<proteinExistence type="predicted"/>
<dbReference type="EMBL" id="JAAIFS010000004">
    <property type="protein sequence ID" value="NEV89233.1"/>
    <property type="molecule type" value="Genomic_DNA"/>
</dbReference>
<accession>A0A6B3QME8</accession>
<dbReference type="PROSITE" id="PS51257">
    <property type="entry name" value="PROKAR_LIPOPROTEIN"/>
    <property type="match status" value="1"/>
</dbReference>
<feature type="domain" description="DUF4232" evidence="3">
    <location>
        <begin position="199"/>
        <end position="334"/>
    </location>
</feature>
<gene>
    <name evidence="4" type="ORF">GUR47_21535</name>
</gene>
<feature type="compositionally biased region" description="Gly residues" evidence="1">
    <location>
        <begin position="34"/>
        <end position="59"/>
    </location>
</feature>
<evidence type="ECO:0000259" key="3">
    <source>
        <dbReference type="Pfam" id="PF14016"/>
    </source>
</evidence>
<dbReference type="AlphaFoldDB" id="A0A6B3QME8"/>
<reference evidence="4" key="1">
    <citation type="journal article" date="2020" name="Microorganisms">
        <title>Isolation, Genomic and Metabolomic Characterization of Streptomyces tendae VITAKN with Quorum Sensing Inhibitory Activity from Southern India.</title>
        <authorList>
            <person name="Ishaque N.M."/>
            <person name="Burgsdorf I."/>
            <person name="Limlingan Malit J.J."/>
            <person name="Saha S."/>
            <person name="Teta R."/>
            <person name="Ewe D."/>
            <person name="Kannabiran K."/>
            <person name="Hrouzek P."/>
            <person name="Steindler L."/>
            <person name="Costantino V."/>
            <person name="Saurav K."/>
        </authorList>
    </citation>
    <scope>NUCLEOTIDE SEQUENCE</scope>
    <source>
        <strain evidence="4">VITAKN</strain>
    </source>
</reference>
<comment type="caution">
    <text evidence="4">The sequence shown here is derived from an EMBL/GenBank/DDBJ whole genome shotgun (WGS) entry which is preliminary data.</text>
</comment>
<evidence type="ECO:0000256" key="2">
    <source>
        <dbReference type="SAM" id="SignalP"/>
    </source>
</evidence>
<protein>
    <submittedName>
        <fullName evidence="4">DUF4232 domain-containing protein</fullName>
    </submittedName>
</protein>
<feature type="signal peptide" evidence="2">
    <location>
        <begin position="1"/>
        <end position="30"/>
    </location>
</feature>